<dbReference type="Pfam" id="PF01494">
    <property type="entry name" value="FAD_binding_3"/>
    <property type="match status" value="1"/>
</dbReference>
<dbReference type="InterPro" id="IPR036188">
    <property type="entry name" value="FAD/NAD-bd_sf"/>
</dbReference>
<protein>
    <submittedName>
        <fullName evidence="4">FAD-dependent monooxygenase</fullName>
    </submittedName>
</protein>
<feature type="domain" description="FAD-binding" evidence="3">
    <location>
        <begin position="11"/>
        <end position="340"/>
    </location>
</feature>
<dbReference type="Proteomes" id="UP001501747">
    <property type="component" value="Unassembled WGS sequence"/>
</dbReference>
<keyword evidence="2 4" id="KW-0503">Monooxygenase</keyword>
<keyword evidence="1" id="KW-0560">Oxidoreductase</keyword>
<dbReference type="EMBL" id="BAABAL010000017">
    <property type="protein sequence ID" value="GAA4015929.1"/>
    <property type="molecule type" value="Genomic_DNA"/>
</dbReference>
<gene>
    <name evidence="4" type="ORF">GCM10022247_43630</name>
</gene>
<keyword evidence="5" id="KW-1185">Reference proteome</keyword>
<dbReference type="RefSeq" id="WP_344877642.1">
    <property type="nucleotide sequence ID" value="NZ_BAABAL010000017.1"/>
</dbReference>
<evidence type="ECO:0000313" key="4">
    <source>
        <dbReference type="EMBL" id="GAA4015929.1"/>
    </source>
</evidence>
<evidence type="ECO:0000313" key="5">
    <source>
        <dbReference type="Proteomes" id="UP001501747"/>
    </source>
</evidence>
<name>A0ABP7SSH3_9PSEU</name>
<evidence type="ECO:0000256" key="2">
    <source>
        <dbReference type="ARBA" id="ARBA00023033"/>
    </source>
</evidence>
<dbReference type="PRINTS" id="PR00420">
    <property type="entry name" value="RNGMNOXGNASE"/>
</dbReference>
<dbReference type="InterPro" id="IPR002938">
    <property type="entry name" value="FAD-bd"/>
</dbReference>
<reference evidence="5" key="1">
    <citation type="journal article" date="2019" name="Int. J. Syst. Evol. Microbiol.">
        <title>The Global Catalogue of Microorganisms (GCM) 10K type strain sequencing project: providing services to taxonomists for standard genome sequencing and annotation.</title>
        <authorList>
            <consortium name="The Broad Institute Genomics Platform"/>
            <consortium name="The Broad Institute Genome Sequencing Center for Infectious Disease"/>
            <person name="Wu L."/>
            <person name="Ma J."/>
        </authorList>
    </citation>
    <scope>NUCLEOTIDE SEQUENCE [LARGE SCALE GENOMIC DNA]</scope>
    <source>
        <strain evidence="5">JCM 17342</strain>
    </source>
</reference>
<evidence type="ECO:0000256" key="1">
    <source>
        <dbReference type="ARBA" id="ARBA00023002"/>
    </source>
</evidence>
<dbReference type="InterPro" id="IPR050493">
    <property type="entry name" value="FAD-dep_Monooxygenase_BioMet"/>
</dbReference>
<dbReference type="PANTHER" id="PTHR13789">
    <property type="entry name" value="MONOOXYGENASE"/>
    <property type="match status" value="1"/>
</dbReference>
<proteinExistence type="predicted"/>
<dbReference type="PANTHER" id="PTHR13789:SF309">
    <property type="entry name" value="PUTATIVE (AFU_ORTHOLOGUE AFUA_6G14510)-RELATED"/>
    <property type="match status" value="1"/>
</dbReference>
<organism evidence="4 5">
    <name type="scientific">Allokutzneria multivorans</name>
    <dbReference type="NCBI Taxonomy" id="1142134"/>
    <lineage>
        <taxon>Bacteria</taxon>
        <taxon>Bacillati</taxon>
        <taxon>Actinomycetota</taxon>
        <taxon>Actinomycetes</taxon>
        <taxon>Pseudonocardiales</taxon>
        <taxon>Pseudonocardiaceae</taxon>
        <taxon>Allokutzneria</taxon>
    </lineage>
</organism>
<sequence length="389" mass="41497">MDRGGDVVERAVVIGGGIAGTVAAIALHKAGIDSVVHESYPSGANDAGAFFTIMHNGMDALAAVDLDQAVAEHSYPAQGVRLLTGAGREVSAQSYTQGPRTLRRAALYQLLHAEAAKRGIRVEHGKRLVTASENAGGVIATFADGSTAEGDVLIAADGTHSTARAIINPEAPRARYTGLNVVYGYAPAREGEEPNTYTFVHGTRAAFGCIGVPTGQTWWFSRLPGEELDLRAMTPQQRKDHAAAYFADDDFPAAEIIQSTGEEVIGSNVYDIPTTPNWHTARMVLAGDAAHAASPAAGQGASMALEDAVTLAKCLRDLPPHKGFPAYERLRRDRVERLVASSADRDAARTSGAPPRQPTAEELAELTERRRAFQSWLYEHHIDWAAPIS</sequence>
<evidence type="ECO:0000259" key="3">
    <source>
        <dbReference type="Pfam" id="PF01494"/>
    </source>
</evidence>
<accession>A0ABP7SSH3</accession>
<dbReference type="GO" id="GO:0004497">
    <property type="term" value="F:monooxygenase activity"/>
    <property type="evidence" value="ECO:0007669"/>
    <property type="project" value="UniProtKB-KW"/>
</dbReference>
<dbReference type="SUPFAM" id="SSF51905">
    <property type="entry name" value="FAD/NAD(P)-binding domain"/>
    <property type="match status" value="1"/>
</dbReference>
<dbReference type="Gene3D" id="3.50.50.60">
    <property type="entry name" value="FAD/NAD(P)-binding domain"/>
    <property type="match status" value="1"/>
</dbReference>
<comment type="caution">
    <text evidence="4">The sequence shown here is derived from an EMBL/GenBank/DDBJ whole genome shotgun (WGS) entry which is preliminary data.</text>
</comment>